<evidence type="ECO:0000256" key="6">
    <source>
        <dbReference type="ARBA" id="ARBA00023242"/>
    </source>
</evidence>
<dbReference type="GeneID" id="19462609"/>
<dbReference type="InterPro" id="IPR036864">
    <property type="entry name" value="Zn2-C6_fun-type_DNA-bd_sf"/>
</dbReference>
<dbReference type="eggNOG" id="ENOG502SM93">
    <property type="taxonomic scope" value="Eukaryota"/>
</dbReference>
<evidence type="ECO:0000259" key="8">
    <source>
        <dbReference type="PROSITE" id="PS50048"/>
    </source>
</evidence>
<evidence type="ECO:0000256" key="2">
    <source>
        <dbReference type="ARBA" id="ARBA00022833"/>
    </source>
</evidence>
<dbReference type="KEGG" id="glz:GLAREA_03554"/>
<dbReference type="Gene3D" id="4.10.240.10">
    <property type="entry name" value="Zn(2)-C6 fungal-type DNA-binding domain"/>
    <property type="match status" value="1"/>
</dbReference>
<evidence type="ECO:0000313" key="9">
    <source>
        <dbReference type="EMBL" id="EPE30587.1"/>
    </source>
</evidence>
<feature type="compositionally biased region" description="Basic residues" evidence="7">
    <location>
        <begin position="29"/>
        <end position="38"/>
    </location>
</feature>
<dbReference type="InterPro" id="IPR052360">
    <property type="entry name" value="Transcr_Regulatory_Proteins"/>
</dbReference>
<dbReference type="EMBL" id="KE145363">
    <property type="protein sequence ID" value="EPE30587.1"/>
    <property type="molecule type" value="Genomic_DNA"/>
</dbReference>
<evidence type="ECO:0000256" key="5">
    <source>
        <dbReference type="ARBA" id="ARBA00023163"/>
    </source>
</evidence>
<name>S3CVZ6_GLAL2</name>
<evidence type="ECO:0000313" key="10">
    <source>
        <dbReference type="Proteomes" id="UP000016922"/>
    </source>
</evidence>
<dbReference type="GO" id="GO:0000981">
    <property type="term" value="F:DNA-binding transcription factor activity, RNA polymerase II-specific"/>
    <property type="evidence" value="ECO:0007669"/>
    <property type="project" value="InterPro"/>
</dbReference>
<dbReference type="PANTHER" id="PTHR36206">
    <property type="entry name" value="ASPERCRYPTIN BIOSYNTHESIS CLUSTER-SPECIFIC TRANSCRIPTION REGULATOR ATNN-RELATED"/>
    <property type="match status" value="1"/>
</dbReference>
<feature type="domain" description="Zn(2)-C6 fungal-type" evidence="8">
    <location>
        <begin position="42"/>
        <end position="70"/>
    </location>
</feature>
<dbReference type="SMART" id="SM00066">
    <property type="entry name" value="GAL4"/>
    <property type="match status" value="1"/>
</dbReference>
<protein>
    <submittedName>
        <fullName evidence="9">Zn2/Cys6 DNA-binding protein</fullName>
    </submittedName>
</protein>
<dbReference type="AlphaFoldDB" id="S3CVZ6"/>
<dbReference type="SUPFAM" id="SSF57701">
    <property type="entry name" value="Zn2/Cys6 DNA-binding domain"/>
    <property type="match status" value="1"/>
</dbReference>
<dbReference type="CDD" id="cd00067">
    <property type="entry name" value="GAL4"/>
    <property type="match status" value="1"/>
</dbReference>
<sequence length="591" mass="66704">MERVYTYRIKLHSPAPISQSSMADTNVKSTRRRASTPRSKKGCITCKIRRLKCGEEKPGCLRCAKSGWTCDGYEHLTESSTSQASQSMSSASLHPILPRASSSRSARSSISVVSRESRSRSPSVISLARTPLMNLQVPSQLEPNERYYFQIFLDETPVSLVGAEPMFWKNIAVQESHVTSSVRHALVALGALMKNSTRTASGNYSVNPTEELHREFALQQHEKSIRGLREAISSSGTGVATRSIVLSCLILARLEPFIGNGGFSTQHIRYARQIMFGPSYHEPTVPNMFPNWNDSNDVTLHMFFQSDLQALTALGAGEDRSAVRRALEAQNMNMSISVPSVFRDLEEAREYSNIVCQEARMFWYRSSLQDEATWPSTDAQSTIDMQSYHLRQLQLLFAAFETVTVDSPEDLNNHPLRRPSSVRLQAVHHSVEISLALNTPESSADRFLPYFQYIVSLGQQVVDYERIYESSAGHQTYAFECRIIAPLFLVARKCRDAALRRQAIRLLLSSRRQELFWDSMTAGNVGFWILTLEEEGKNELGYISDSNRAWGHSMELDLQRKVTLVRCRLGPKIPGQWIERSTEIPYNEVLS</sequence>
<feature type="compositionally biased region" description="Polar residues" evidence="7">
    <location>
        <begin position="17"/>
        <end position="28"/>
    </location>
</feature>
<evidence type="ECO:0000256" key="3">
    <source>
        <dbReference type="ARBA" id="ARBA00023015"/>
    </source>
</evidence>
<proteinExistence type="predicted"/>
<keyword evidence="1" id="KW-0479">Metal-binding</keyword>
<evidence type="ECO:0000256" key="1">
    <source>
        <dbReference type="ARBA" id="ARBA00022723"/>
    </source>
</evidence>
<dbReference type="OMA" id="HFFCLRT"/>
<keyword evidence="10" id="KW-1185">Reference proteome</keyword>
<dbReference type="Proteomes" id="UP000016922">
    <property type="component" value="Unassembled WGS sequence"/>
</dbReference>
<dbReference type="Pfam" id="PF00172">
    <property type="entry name" value="Zn_clus"/>
    <property type="match status" value="1"/>
</dbReference>
<dbReference type="PROSITE" id="PS50048">
    <property type="entry name" value="ZN2_CY6_FUNGAL_2"/>
    <property type="match status" value="1"/>
</dbReference>
<feature type="region of interest" description="Disordered" evidence="7">
    <location>
        <begin position="17"/>
        <end position="38"/>
    </location>
</feature>
<feature type="region of interest" description="Disordered" evidence="7">
    <location>
        <begin position="81"/>
        <end position="102"/>
    </location>
</feature>
<dbReference type="PROSITE" id="PS00463">
    <property type="entry name" value="ZN2_CY6_FUNGAL_1"/>
    <property type="match status" value="1"/>
</dbReference>
<evidence type="ECO:0000256" key="4">
    <source>
        <dbReference type="ARBA" id="ARBA00023125"/>
    </source>
</evidence>
<keyword evidence="2" id="KW-0862">Zinc</keyword>
<dbReference type="GO" id="GO:0003677">
    <property type="term" value="F:DNA binding"/>
    <property type="evidence" value="ECO:0007669"/>
    <property type="project" value="UniProtKB-KW"/>
</dbReference>
<keyword evidence="5" id="KW-0804">Transcription</keyword>
<keyword evidence="4 9" id="KW-0238">DNA-binding</keyword>
<dbReference type="RefSeq" id="XP_008081998.1">
    <property type="nucleotide sequence ID" value="XM_008083807.1"/>
</dbReference>
<keyword evidence="6" id="KW-0539">Nucleus</keyword>
<accession>S3CVZ6</accession>
<gene>
    <name evidence="9" type="ORF">GLAREA_03554</name>
</gene>
<evidence type="ECO:0000256" key="7">
    <source>
        <dbReference type="SAM" id="MobiDB-lite"/>
    </source>
</evidence>
<dbReference type="GO" id="GO:0008270">
    <property type="term" value="F:zinc ion binding"/>
    <property type="evidence" value="ECO:0007669"/>
    <property type="project" value="InterPro"/>
</dbReference>
<dbReference type="HOGENOM" id="CLU_011409_2_1_1"/>
<reference evidence="9 10" key="1">
    <citation type="journal article" date="2013" name="BMC Genomics">
        <title>Genomics-driven discovery of the pneumocandin biosynthetic gene cluster in the fungus Glarea lozoyensis.</title>
        <authorList>
            <person name="Chen L."/>
            <person name="Yue Q."/>
            <person name="Zhang X."/>
            <person name="Xiang M."/>
            <person name="Wang C."/>
            <person name="Li S."/>
            <person name="Che Y."/>
            <person name="Ortiz-Lopez F.J."/>
            <person name="Bills G.F."/>
            <person name="Liu X."/>
            <person name="An Z."/>
        </authorList>
    </citation>
    <scope>NUCLEOTIDE SEQUENCE [LARGE SCALE GENOMIC DNA]</scope>
    <source>
        <strain evidence="10">ATCC 20868 / MF5171</strain>
    </source>
</reference>
<dbReference type="InterPro" id="IPR001138">
    <property type="entry name" value="Zn2Cys6_DnaBD"/>
</dbReference>
<organism evidence="9 10">
    <name type="scientific">Glarea lozoyensis (strain ATCC 20868 / MF5171)</name>
    <dbReference type="NCBI Taxonomy" id="1116229"/>
    <lineage>
        <taxon>Eukaryota</taxon>
        <taxon>Fungi</taxon>
        <taxon>Dikarya</taxon>
        <taxon>Ascomycota</taxon>
        <taxon>Pezizomycotina</taxon>
        <taxon>Leotiomycetes</taxon>
        <taxon>Helotiales</taxon>
        <taxon>Helotiaceae</taxon>
        <taxon>Glarea</taxon>
    </lineage>
</organism>
<dbReference type="OrthoDB" id="3598904at2759"/>
<dbReference type="PANTHER" id="PTHR36206:SF4">
    <property type="entry name" value="HYPOTHETICAL CONSERVED PROTEIN (EUROFUNG)-RELATED"/>
    <property type="match status" value="1"/>
</dbReference>
<keyword evidence="3" id="KW-0805">Transcription regulation</keyword>